<dbReference type="GO" id="GO:0000470">
    <property type="term" value="P:maturation of LSU-rRNA"/>
    <property type="evidence" value="ECO:0007669"/>
    <property type="project" value="TreeGrafter"/>
</dbReference>
<dbReference type="GO" id="GO:0090730">
    <property type="term" value="C:Las1 complex"/>
    <property type="evidence" value="ECO:0007669"/>
    <property type="project" value="InterPro"/>
</dbReference>
<organism evidence="2 3">
    <name type="scientific">Chytriomyces confervae</name>
    <dbReference type="NCBI Taxonomy" id="246404"/>
    <lineage>
        <taxon>Eukaryota</taxon>
        <taxon>Fungi</taxon>
        <taxon>Fungi incertae sedis</taxon>
        <taxon>Chytridiomycota</taxon>
        <taxon>Chytridiomycota incertae sedis</taxon>
        <taxon>Chytridiomycetes</taxon>
        <taxon>Chytridiales</taxon>
        <taxon>Chytriomycetaceae</taxon>
        <taxon>Chytriomyces</taxon>
    </lineage>
</organism>
<dbReference type="Proteomes" id="UP000320333">
    <property type="component" value="Unassembled WGS sequence"/>
</dbReference>
<protein>
    <recommendedName>
        <fullName evidence="4">Las1-like protein</fullName>
    </recommendedName>
</protein>
<comment type="caution">
    <text evidence="2">The sequence shown here is derived from an EMBL/GenBank/DDBJ whole genome shotgun (WGS) entry which is preliminary data.</text>
</comment>
<evidence type="ECO:0000256" key="1">
    <source>
        <dbReference type="SAM" id="MobiDB-lite"/>
    </source>
</evidence>
<reference evidence="2 3" key="1">
    <citation type="journal article" date="2019" name="Sci. Rep.">
        <title>Comparative genomics of chytrid fungi reveal insights into the obligate biotrophic and pathogenic lifestyle of Synchytrium endobioticum.</title>
        <authorList>
            <person name="van de Vossenberg B.T.L.H."/>
            <person name="Warris S."/>
            <person name="Nguyen H.D.T."/>
            <person name="van Gent-Pelzer M.P.E."/>
            <person name="Joly D.L."/>
            <person name="van de Geest H.C."/>
            <person name="Bonants P.J.M."/>
            <person name="Smith D.S."/>
            <person name="Levesque C.A."/>
            <person name="van der Lee T.A.J."/>
        </authorList>
    </citation>
    <scope>NUCLEOTIDE SEQUENCE [LARGE SCALE GENOMIC DNA]</scope>
    <source>
        <strain evidence="2 3">CBS 675.73</strain>
    </source>
</reference>
<name>A0A507FF27_9FUNG</name>
<gene>
    <name evidence="2" type="ORF">CcCBS67573_g03892</name>
</gene>
<dbReference type="EMBL" id="QEAP01000106">
    <property type="protein sequence ID" value="TPX74833.1"/>
    <property type="molecule type" value="Genomic_DNA"/>
</dbReference>
<proteinExistence type="predicted"/>
<feature type="region of interest" description="Disordered" evidence="1">
    <location>
        <begin position="458"/>
        <end position="486"/>
    </location>
</feature>
<evidence type="ECO:0000313" key="2">
    <source>
        <dbReference type="EMBL" id="TPX74833.1"/>
    </source>
</evidence>
<dbReference type="InterPro" id="IPR007174">
    <property type="entry name" value="Las1"/>
</dbReference>
<dbReference type="STRING" id="246404.A0A507FF27"/>
<evidence type="ECO:0008006" key="4">
    <source>
        <dbReference type="Google" id="ProtNLM"/>
    </source>
</evidence>
<dbReference type="PANTHER" id="PTHR15002:SF0">
    <property type="entry name" value="RIBOSOMAL BIOGENESIS PROTEIN LAS1L"/>
    <property type="match status" value="1"/>
</dbReference>
<evidence type="ECO:0000313" key="3">
    <source>
        <dbReference type="Proteomes" id="UP000320333"/>
    </source>
</evidence>
<dbReference type="OrthoDB" id="10263222at2759"/>
<feature type="compositionally biased region" description="Low complexity" evidence="1">
    <location>
        <begin position="391"/>
        <end position="400"/>
    </location>
</feature>
<dbReference type="AlphaFoldDB" id="A0A507FF27"/>
<dbReference type="GO" id="GO:0030687">
    <property type="term" value="C:preribosome, large subunit precursor"/>
    <property type="evidence" value="ECO:0007669"/>
    <property type="project" value="TreeGrafter"/>
</dbReference>
<feature type="region of interest" description="Disordered" evidence="1">
    <location>
        <begin position="391"/>
        <end position="428"/>
    </location>
</feature>
<dbReference type="GO" id="GO:0000460">
    <property type="term" value="P:maturation of 5.8S rRNA"/>
    <property type="evidence" value="ECO:0007669"/>
    <property type="project" value="TreeGrafter"/>
</dbReference>
<feature type="compositionally biased region" description="Low complexity" evidence="1">
    <location>
        <begin position="458"/>
        <end position="471"/>
    </location>
</feature>
<dbReference type="PANTHER" id="PTHR15002">
    <property type="entry name" value="RIBOSOMAL BIOGENESIS PROTEIN LAS1L"/>
    <property type="match status" value="1"/>
</dbReference>
<keyword evidence="3" id="KW-1185">Reference proteome</keyword>
<sequence>MRGVTGRVVPWSDFTEWEQVRYWLFTHQHEGVRRVKAWASRGKVPAAVDATAVFVEVLLTDQAGRVSEHELRMLYSMAFVRFVNGVVDSQQKGLYAGSVAGIAESLGLPTWFVDLRHAGTHDRLPSISLLRAGCLQALDWLNANYWVVQTTYVNSTASDVRQLLLQYVEQSQTESANAMNCIREIGSLILADNYRDFLIPCLLEPGFLVPDVKKLRSKYNDLTLNASVQTLWSEPLTVFEKTWPGFSEDLLVALVGTALIDPLKTGTLKGSVGTSGNAAAAVAAGDEVEKNPTHSMSYQATIASWARHILESHVLNRKQQQAAAAEDLNDAIDLVLEACFSNPNIFTRHILSDISRKQPALKPQLQPFISFVDNTFKSAVLSEKLATAAAAAGTSASPSSIPTKRRKTTKPEQQSDASPPAPATLRNPTDFEDELKLLRDRVCEIEAVSVSLDSDAKSSSFELTTTTTTGDGVEGGGDATTGTNGSNCWKVASDQTWTRVPLGHVPGIGLPQLDLDLQLDNVEFARTIGVLVVPSVFNAENEENGVVGYETEVPDMAEHGETLADGGQIRSVAKRIRLLG</sequence>
<dbReference type="GO" id="GO:0004519">
    <property type="term" value="F:endonuclease activity"/>
    <property type="evidence" value="ECO:0007669"/>
    <property type="project" value="InterPro"/>
</dbReference>
<dbReference type="Pfam" id="PF04031">
    <property type="entry name" value="Las1"/>
    <property type="match status" value="1"/>
</dbReference>
<accession>A0A507FF27</accession>